<dbReference type="InterPro" id="IPR017039">
    <property type="entry name" value="Virul_fac_BrkB"/>
</dbReference>
<dbReference type="RefSeq" id="WP_243117924.1">
    <property type="nucleotide sequence ID" value="NZ_CBCRUQ010000008.1"/>
</dbReference>
<feature type="transmembrane region" description="Helical" evidence="6">
    <location>
        <begin position="20"/>
        <end position="45"/>
    </location>
</feature>
<evidence type="ECO:0000256" key="1">
    <source>
        <dbReference type="ARBA" id="ARBA00004651"/>
    </source>
</evidence>
<accession>A0A4U9QYB4</accession>
<evidence type="ECO:0000256" key="3">
    <source>
        <dbReference type="ARBA" id="ARBA00022692"/>
    </source>
</evidence>
<dbReference type="KEGG" id="hhw:NCTC503_00405"/>
<dbReference type="AlphaFoldDB" id="A0A4U9QYB4"/>
<feature type="transmembrane region" description="Helical" evidence="6">
    <location>
        <begin position="84"/>
        <end position="104"/>
    </location>
</feature>
<keyword evidence="3 6" id="KW-0812">Transmembrane</keyword>
<name>A0A4U9QYB4_HATHI</name>
<sequence>MISFIKRLMKRYIEHDLYALASQLAYSLILSLFPFLIFLLTMVGYSSIDVGEVLRGLHSIIPETSYELISDTVVEVLKGGRSDLLSFSIIGTIWAASSGFRAVIKALNKAYDDEERRPYIKVVFMSIIAMISLVIILLFAFSFVVFGEMLGNALIGYLGLSSSFKLNWNILRYGTAIFFMIVIFSILYYVTPSRKVHWKDTLPGAIFSSTGWIVASEIFALYVGRFNSYSRIYGSLGAVIVLMVWLFISAMIILLGGEINAMLSDGKRDK</sequence>
<keyword evidence="5 6" id="KW-0472">Membrane</keyword>
<dbReference type="EMBL" id="LR590481">
    <property type="protein sequence ID" value="VTQ83712.1"/>
    <property type="molecule type" value="Genomic_DNA"/>
</dbReference>
<organism evidence="7 8">
    <name type="scientific">Hathewaya histolytica</name>
    <name type="common">Clostridium histolyticum</name>
    <dbReference type="NCBI Taxonomy" id="1498"/>
    <lineage>
        <taxon>Bacteria</taxon>
        <taxon>Bacillati</taxon>
        <taxon>Bacillota</taxon>
        <taxon>Clostridia</taxon>
        <taxon>Eubacteriales</taxon>
        <taxon>Clostridiaceae</taxon>
        <taxon>Hathewaya</taxon>
    </lineage>
</organism>
<dbReference type="Pfam" id="PF03631">
    <property type="entry name" value="Virul_fac_BrkB"/>
    <property type="match status" value="1"/>
</dbReference>
<gene>
    <name evidence="7" type="primary">yihY</name>
    <name evidence="7" type="ORF">NCTC503_00405</name>
</gene>
<reference evidence="7 8" key="1">
    <citation type="submission" date="2019-05" db="EMBL/GenBank/DDBJ databases">
        <authorList>
            <consortium name="Pathogen Informatics"/>
        </authorList>
    </citation>
    <scope>NUCLEOTIDE SEQUENCE [LARGE SCALE GENOMIC DNA]</scope>
    <source>
        <strain evidence="7 8">NCTC503</strain>
    </source>
</reference>
<comment type="subcellular location">
    <subcellularLocation>
        <location evidence="1">Cell membrane</location>
        <topology evidence="1">Multi-pass membrane protein</topology>
    </subcellularLocation>
</comment>
<evidence type="ECO:0000256" key="5">
    <source>
        <dbReference type="ARBA" id="ARBA00023136"/>
    </source>
</evidence>
<feature type="transmembrane region" description="Helical" evidence="6">
    <location>
        <begin position="236"/>
        <end position="257"/>
    </location>
</feature>
<proteinExistence type="predicted"/>
<dbReference type="GO" id="GO:0005886">
    <property type="term" value="C:plasma membrane"/>
    <property type="evidence" value="ECO:0007669"/>
    <property type="project" value="UniProtKB-SubCell"/>
</dbReference>
<evidence type="ECO:0000256" key="6">
    <source>
        <dbReference type="SAM" id="Phobius"/>
    </source>
</evidence>
<evidence type="ECO:0000256" key="2">
    <source>
        <dbReference type="ARBA" id="ARBA00022475"/>
    </source>
</evidence>
<dbReference type="Proteomes" id="UP000308489">
    <property type="component" value="Chromosome 1"/>
</dbReference>
<dbReference type="NCBIfam" id="TIGR00765">
    <property type="entry name" value="yihY_not_rbn"/>
    <property type="match status" value="1"/>
</dbReference>
<keyword evidence="4 6" id="KW-1133">Transmembrane helix</keyword>
<evidence type="ECO:0000313" key="7">
    <source>
        <dbReference type="EMBL" id="VTQ83712.1"/>
    </source>
</evidence>
<protein>
    <submittedName>
        <fullName evidence="7">YihY family protein</fullName>
    </submittedName>
</protein>
<evidence type="ECO:0000313" key="8">
    <source>
        <dbReference type="Proteomes" id="UP000308489"/>
    </source>
</evidence>
<keyword evidence="2" id="KW-1003">Cell membrane</keyword>
<dbReference type="PIRSF" id="PIRSF035875">
    <property type="entry name" value="RNase_BN"/>
    <property type="match status" value="1"/>
</dbReference>
<feature type="transmembrane region" description="Helical" evidence="6">
    <location>
        <begin position="170"/>
        <end position="190"/>
    </location>
</feature>
<feature type="transmembrane region" description="Helical" evidence="6">
    <location>
        <begin position="124"/>
        <end position="150"/>
    </location>
</feature>
<feature type="transmembrane region" description="Helical" evidence="6">
    <location>
        <begin position="202"/>
        <end position="224"/>
    </location>
</feature>
<evidence type="ECO:0000256" key="4">
    <source>
        <dbReference type="ARBA" id="ARBA00022989"/>
    </source>
</evidence>
<keyword evidence="8" id="KW-1185">Reference proteome</keyword>
<dbReference type="PANTHER" id="PTHR30213:SF0">
    <property type="entry name" value="UPF0761 MEMBRANE PROTEIN YIHY"/>
    <property type="match status" value="1"/>
</dbReference>
<dbReference type="PANTHER" id="PTHR30213">
    <property type="entry name" value="INNER MEMBRANE PROTEIN YHJD"/>
    <property type="match status" value="1"/>
</dbReference>